<name>A0A7J7H137_CAMSI</name>
<organism evidence="4 5">
    <name type="scientific">Camellia sinensis</name>
    <name type="common">Tea plant</name>
    <name type="synonym">Thea sinensis</name>
    <dbReference type="NCBI Taxonomy" id="4442"/>
    <lineage>
        <taxon>Eukaryota</taxon>
        <taxon>Viridiplantae</taxon>
        <taxon>Streptophyta</taxon>
        <taxon>Embryophyta</taxon>
        <taxon>Tracheophyta</taxon>
        <taxon>Spermatophyta</taxon>
        <taxon>Magnoliopsida</taxon>
        <taxon>eudicotyledons</taxon>
        <taxon>Gunneridae</taxon>
        <taxon>Pentapetalae</taxon>
        <taxon>asterids</taxon>
        <taxon>Ericales</taxon>
        <taxon>Theaceae</taxon>
        <taxon>Camellia</taxon>
    </lineage>
</organism>
<keyword evidence="5" id="KW-1185">Reference proteome</keyword>
<accession>A0A7J7H137</accession>
<dbReference type="Gene3D" id="3.80.10.10">
    <property type="entry name" value="Ribonuclease Inhibitor"/>
    <property type="match status" value="1"/>
</dbReference>
<keyword evidence="2" id="KW-0433">Leucine-rich repeat</keyword>
<dbReference type="AlphaFoldDB" id="A0A7J7H137"/>
<dbReference type="PANTHER" id="PTHR48062">
    <property type="entry name" value="RECEPTOR-LIKE PROTEIN 14"/>
    <property type="match status" value="1"/>
</dbReference>
<dbReference type="PANTHER" id="PTHR48062:SF21">
    <property type="entry name" value="RECEPTOR-LIKE PROTEIN 12"/>
    <property type="match status" value="1"/>
</dbReference>
<keyword evidence="3" id="KW-0677">Repeat</keyword>
<comment type="caution">
    <text evidence="4">The sequence shown here is derived from an EMBL/GenBank/DDBJ whole genome shotgun (WGS) entry which is preliminary data.</text>
</comment>
<evidence type="ECO:0000256" key="2">
    <source>
        <dbReference type="ARBA" id="ARBA00022614"/>
    </source>
</evidence>
<dbReference type="EMBL" id="JACBKZ010000007">
    <property type="protein sequence ID" value="KAF5946327.1"/>
    <property type="molecule type" value="Genomic_DNA"/>
</dbReference>
<dbReference type="InterPro" id="IPR032675">
    <property type="entry name" value="LRR_dom_sf"/>
</dbReference>
<evidence type="ECO:0000313" key="5">
    <source>
        <dbReference type="Proteomes" id="UP000593564"/>
    </source>
</evidence>
<evidence type="ECO:0000256" key="1">
    <source>
        <dbReference type="ARBA" id="ARBA00009592"/>
    </source>
</evidence>
<dbReference type="SUPFAM" id="SSF52058">
    <property type="entry name" value="L domain-like"/>
    <property type="match status" value="1"/>
</dbReference>
<protein>
    <submittedName>
        <fullName evidence="4">Uncharacterized protein</fullName>
    </submittedName>
</protein>
<sequence>MKGDVVAGGWGGEKEERLVSEIGWQGGWRLEWRLHLSRLDGLKHLQELYLDYSSIDKIFLHNVGVMSSLRVLTLRNISLNGSLPNQGIHNLIIFLGSIFTGNLTSSPLSNLATLEYLILSYNHFEIPVSFISFCNHSKVKVFLGDNNKLSDQIEFQTWIPKFQLKVFSLSNCGSSNLVRKQYAIGSFSSNKLLPHGAFPTAIIS</sequence>
<proteinExistence type="inferred from homology"/>
<reference evidence="5" key="1">
    <citation type="journal article" date="2020" name="Nat. Commun.">
        <title>Genome assembly of wild tea tree DASZ reveals pedigree and selection history of tea varieties.</title>
        <authorList>
            <person name="Zhang W."/>
            <person name="Zhang Y."/>
            <person name="Qiu H."/>
            <person name="Guo Y."/>
            <person name="Wan H."/>
            <person name="Zhang X."/>
            <person name="Scossa F."/>
            <person name="Alseekh S."/>
            <person name="Zhang Q."/>
            <person name="Wang P."/>
            <person name="Xu L."/>
            <person name="Schmidt M.H."/>
            <person name="Jia X."/>
            <person name="Li D."/>
            <person name="Zhu A."/>
            <person name="Guo F."/>
            <person name="Chen W."/>
            <person name="Ni D."/>
            <person name="Usadel B."/>
            <person name="Fernie A.R."/>
            <person name="Wen W."/>
        </authorList>
    </citation>
    <scope>NUCLEOTIDE SEQUENCE [LARGE SCALE GENOMIC DNA]</scope>
    <source>
        <strain evidence="5">cv. G240</strain>
    </source>
</reference>
<dbReference type="Proteomes" id="UP000593564">
    <property type="component" value="Unassembled WGS sequence"/>
</dbReference>
<reference evidence="4 5" key="2">
    <citation type="submission" date="2020-07" db="EMBL/GenBank/DDBJ databases">
        <title>Genome assembly of wild tea tree DASZ reveals pedigree and selection history of tea varieties.</title>
        <authorList>
            <person name="Zhang W."/>
        </authorList>
    </citation>
    <scope>NUCLEOTIDE SEQUENCE [LARGE SCALE GENOMIC DNA]</scope>
    <source>
        <strain evidence="5">cv. G240</strain>
        <tissue evidence="4">Leaf</tissue>
    </source>
</reference>
<comment type="similarity">
    <text evidence="1">Belongs to the RLP family.</text>
</comment>
<evidence type="ECO:0000313" key="4">
    <source>
        <dbReference type="EMBL" id="KAF5946327.1"/>
    </source>
</evidence>
<dbReference type="InterPro" id="IPR051502">
    <property type="entry name" value="RLP_Defense_Trigger"/>
</dbReference>
<gene>
    <name evidence="4" type="ORF">HYC85_016555</name>
</gene>
<evidence type="ECO:0000256" key="3">
    <source>
        <dbReference type="ARBA" id="ARBA00022737"/>
    </source>
</evidence>